<dbReference type="Gene3D" id="3.40.190.10">
    <property type="entry name" value="Periplasmic binding protein-like II"/>
    <property type="match status" value="2"/>
</dbReference>
<name>A0A4R3LT32_9BURK</name>
<organism evidence="2 3">
    <name type="scientific">Paralcaligenes ureilyticus</name>
    <dbReference type="NCBI Taxonomy" id="627131"/>
    <lineage>
        <taxon>Bacteria</taxon>
        <taxon>Pseudomonadati</taxon>
        <taxon>Pseudomonadota</taxon>
        <taxon>Betaproteobacteria</taxon>
        <taxon>Burkholderiales</taxon>
        <taxon>Alcaligenaceae</taxon>
        <taxon>Paralcaligenes</taxon>
    </lineage>
</organism>
<sequence length="337" mass="36807">MTRMRISAVLAASILFCALPRFAGAEVSEVRMSRGLSFGFLPLIVMEDQKLIEKHARTAGLGDIKVTWHRFSGGVMMNDALLSGQVDFAGGGPPPFAVLWAKTQGSNVEVKGVAAMCTSPMYLLTHNPAIKSIKDFGPQDRILMPGANISNQAVVLQMLSKQAFGDPHKLNPLTAVLSLPDGFATLLSRGGANSQFSGPPFQYQTELLKQHHIHRVLSSDDVLGSATTFIMMWATTRFYDANPKTYAAVYAALGDAINLINSDHKKAAEIFLRVTKEKLSLAEAERILDEPDLRYSLTPENIMKYVDFLHSTGTIKKRPASWKGLFFPGPIQDVPGS</sequence>
<dbReference type="PANTHER" id="PTHR30024">
    <property type="entry name" value="ALIPHATIC SULFONATES-BINDING PROTEIN-RELATED"/>
    <property type="match status" value="1"/>
</dbReference>
<dbReference type="EMBL" id="SMAJ01000014">
    <property type="protein sequence ID" value="TCT03723.1"/>
    <property type="molecule type" value="Genomic_DNA"/>
</dbReference>
<dbReference type="AlphaFoldDB" id="A0A4R3LT32"/>
<gene>
    <name evidence="2" type="ORF">EDC26_11429</name>
</gene>
<evidence type="ECO:0000256" key="1">
    <source>
        <dbReference type="SAM" id="SignalP"/>
    </source>
</evidence>
<accession>A0A4R3LT32</accession>
<comment type="caution">
    <text evidence="2">The sequence shown here is derived from an EMBL/GenBank/DDBJ whole genome shotgun (WGS) entry which is preliminary data.</text>
</comment>
<dbReference type="SUPFAM" id="SSF53850">
    <property type="entry name" value="Periplasmic binding protein-like II"/>
    <property type="match status" value="1"/>
</dbReference>
<dbReference type="RefSeq" id="WP_132584232.1">
    <property type="nucleotide sequence ID" value="NZ_SMAJ01000014.1"/>
</dbReference>
<keyword evidence="1" id="KW-0732">Signal</keyword>
<dbReference type="PANTHER" id="PTHR30024:SF2">
    <property type="entry name" value="ABC TRANSPORTER SUBSTRATE-BINDING PROTEIN"/>
    <property type="match status" value="1"/>
</dbReference>
<dbReference type="OrthoDB" id="6003871at2"/>
<proteinExistence type="predicted"/>
<evidence type="ECO:0000313" key="3">
    <source>
        <dbReference type="Proteomes" id="UP000295525"/>
    </source>
</evidence>
<evidence type="ECO:0000313" key="2">
    <source>
        <dbReference type="EMBL" id="TCT03723.1"/>
    </source>
</evidence>
<dbReference type="Proteomes" id="UP000295525">
    <property type="component" value="Unassembled WGS sequence"/>
</dbReference>
<protein>
    <submittedName>
        <fullName evidence="2">NitT/TauT family transport system substrate-binding protein</fullName>
    </submittedName>
</protein>
<feature type="chain" id="PRO_5020550629" evidence="1">
    <location>
        <begin position="24"/>
        <end position="337"/>
    </location>
</feature>
<reference evidence="2 3" key="1">
    <citation type="submission" date="2019-03" db="EMBL/GenBank/DDBJ databases">
        <title>Genomic Encyclopedia of Type Strains, Phase IV (KMG-IV): sequencing the most valuable type-strain genomes for metagenomic binning, comparative biology and taxonomic classification.</title>
        <authorList>
            <person name="Goeker M."/>
        </authorList>
    </citation>
    <scope>NUCLEOTIDE SEQUENCE [LARGE SCALE GENOMIC DNA]</scope>
    <source>
        <strain evidence="2 3">DSM 24591</strain>
    </source>
</reference>
<keyword evidence="3" id="KW-1185">Reference proteome</keyword>
<feature type="signal peptide" evidence="1">
    <location>
        <begin position="1"/>
        <end position="23"/>
    </location>
</feature>